<protein>
    <submittedName>
        <fullName evidence="2">Uncharacterized protein</fullName>
    </submittedName>
</protein>
<proteinExistence type="predicted"/>
<dbReference type="Proteomes" id="UP000593571">
    <property type="component" value="Unassembled WGS sequence"/>
</dbReference>
<reference evidence="2 3" key="1">
    <citation type="journal article" date="2020" name="Nature">
        <title>Six reference-quality genomes reveal evolution of bat adaptations.</title>
        <authorList>
            <person name="Jebb D."/>
            <person name="Huang Z."/>
            <person name="Pippel M."/>
            <person name="Hughes G.M."/>
            <person name="Lavrichenko K."/>
            <person name="Devanna P."/>
            <person name="Winkler S."/>
            <person name="Jermiin L.S."/>
            <person name="Skirmuntt E.C."/>
            <person name="Katzourakis A."/>
            <person name="Burkitt-Gray L."/>
            <person name="Ray D.A."/>
            <person name="Sullivan K.A.M."/>
            <person name="Roscito J.G."/>
            <person name="Kirilenko B.M."/>
            <person name="Davalos L.M."/>
            <person name="Corthals A.P."/>
            <person name="Power M.L."/>
            <person name="Jones G."/>
            <person name="Ransome R.D."/>
            <person name="Dechmann D.K.N."/>
            <person name="Locatelli A.G."/>
            <person name="Puechmaille S.J."/>
            <person name="Fedrigo O."/>
            <person name="Jarvis E.D."/>
            <person name="Hiller M."/>
            <person name="Vernes S.C."/>
            <person name="Myers E.W."/>
            <person name="Teeling E.C."/>
        </authorList>
    </citation>
    <scope>NUCLEOTIDE SEQUENCE [LARGE SCALE GENOMIC DNA]</scope>
    <source>
        <strain evidence="2">MRouAeg1</strain>
        <tissue evidence="2">Muscle</tissue>
    </source>
</reference>
<evidence type="ECO:0000313" key="3">
    <source>
        <dbReference type="Proteomes" id="UP000593571"/>
    </source>
</evidence>
<organism evidence="2 3">
    <name type="scientific">Rousettus aegyptiacus</name>
    <name type="common">Egyptian fruit bat</name>
    <name type="synonym">Pteropus aegyptiacus</name>
    <dbReference type="NCBI Taxonomy" id="9407"/>
    <lineage>
        <taxon>Eukaryota</taxon>
        <taxon>Metazoa</taxon>
        <taxon>Chordata</taxon>
        <taxon>Craniata</taxon>
        <taxon>Vertebrata</taxon>
        <taxon>Euteleostomi</taxon>
        <taxon>Mammalia</taxon>
        <taxon>Eutheria</taxon>
        <taxon>Laurasiatheria</taxon>
        <taxon>Chiroptera</taxon>
        <taxon>Yinpterochiroptera</taxon>
        <taxon>Pteropodoidea</taxon>
        <taxon>Pteropodidae</taxon>
        <taxon>Rousettinae</taxon>
        <taxon>Rousettus</taxon>
    </lineage>
</organism>
<sequence>MVGSDPGAGAYQVVANGMRGGQGGGGVMYSPGGAWRGRGTSRGDGYAPTPPWASKATPFPQEASSSSPRTQGPSHTRSPLLLTLLTSSHFLNPSAHLGKADAALGDGLPTPATCSRPFRALPHPDPPQVPKPGLWGWPQHSARSFSDLVTYRYHSPLLWGSRALHPLGGTLGPPALLGCIARVPAPGTRITRISSWCWEADQAYQVQTRQSLFSRPQEAPALGPATRRAQLSAACRTSGGPLLAGGAPAFTCLKLAQLGAWRGRYP</sequence>
<gene>
    <name evidence="2" type="ORF">HJG63_008980</name>
</gene>
<feature type="region of interest" description="Disordered" evidence="1">
    <location>
        <begin position="29"/>
        <end position="77"/>
    </location>
</feature>
<comment type="caution">
    <text evidence="2">The sequence shown here is derived from an EMBL/GenBank/DDBJ whole genome shotgun (WGS) entry which is preliminary data.</text>
</comment>
<dbReference type="AlphaFoldDB" id="A0A7J8CHT8"/>
<evidence type="ECO:0000256" key="1">
    <source>
        <dbReference type="SAM" id="MobiDB-lite"/>
    </source>
</evidence>
<name>A0A7J8CHT8_ROUAE</name>
<evidence type="ECO:0000313" key="2">
    <source>
        <dbReference type="EMBL" id="KAF6410421.1"/>
    </source>
</evidence>
<accession>A0A7J8CHT8</accession>
<keyword evidence="3" id="KW-1185">Reference proteome</keyword>
<dbReference type="EMBL" id="JACASE010000014">
    <property type="protein sequence ID" value="KAF6410421.1"/>
    <property type="molecule type" value="Genomic_DNA"/>
</dbReference>
<feature type="compositionally biased region" description="Polar residues" evidence="1">
    <location>
        <begin position="62"/>
        <end position="77"/>
    </location>
</feature>